<sequence length="115" mass="13389">MTQTITQGAALALAYFKEGFPYHENNHVLFEQVSHGGDMEFFTWVLEQIIPVTESYLEQYSLEEPDKLYLFYGNAYPEQLSRLLENNPTPTQHDLEQCTELTLNVLAQTMRDIRL</sequence>
<evidence type="ECO:0000313" key="1">
    <source>
        <dbReference type="EMBL" id="RJX68692.1"/>
    </source>
</evidence>
<organism evidence="1 2">
    <name type="scientific">Vibrio sinensis</name>
    <dbReference type="NCBI Taxonomy" id="2302434"/>
    <lineage>
        <taxon>Bacteria</taxon>
        <taxon>Pseudomonadati</taxon>
        <taxon>Pseudomonadota</taxon>
        <taxon>Gammaproteobacteria</taxon>
        <taxon>Vibrionales</taxon>
        <taxon>Vibrionaceae</taxon>
        <taxon>Vibrio</taxon>
    </lineage>
</organism>
<accession>A0A3A6QF28</accession>
<dbReference type="EMBL" id="QVMU01000019">
    <property type="protein sequence ID" value="RJX68692.1"/>
    <property type="molecule type" value="Genomic_DNA"/>
</dbReference>
<dbReference type="Proteomes" id="UP000273252">
    <property type="component" value="Unassembled WGS sequence"/>
</dbReference>
<proteinExistence type="predicted"/>
<name>A0A3A6QF28_9VIBR</name>
<dbReference type="RefSeq" id="WP_120033699.1">
    <property type="nucleotide sequence ID" value="NZ_QVMU01000019.1"/>
</dbReference>
<dbReference type="AlphaFoldDB" id="A0A3A6QF28"/>
<evidence type="ECO:0000313" key="2">
    <source>
        <dbReference type="Proteomes" id="UP000273252"/>
    </source>
</evidence>
<gene>
    <name evidence="1" type="ORF">DZ860_17000</name>
</gene>
<dbReference type="OrthoDB" id="5873762at2"/>
<protein>
    <submittedName>
        <fullName evidence="1">Uncharacterized protein</fullName>
    </submittedName>
</protein>
<comment type="caution">
    <text evidence="1">The sequence shown here is derived from an EMBL/GenBank/DDBJ whole genome shotgun (WGS) entry which is preliminary data.</text>
</comment>
<reference evidence="1 2" key="1">
    <citation type="submission" date="2018-08" db="EMBL/GenBank/DDBJ databases">
        <title>Vibrio isolated from the Eastern China Marginal Seas.</title>
        <authorList>
            <person name="Li Y."/>
        </authorList>
    </citation>
    <scope>NUCLEOTIDE SEQUENCE [LARGE SCALE GENOMIC DNA]</scope>
    <source>
        <strain evidence="1 2">BEI233</strain>
    </source>
</reference>
<keyword evidence="2" id="KW-1185">Reference proteome</keyword>